<evidence type="ECO:0000313" key="2">
    <source>
        <dbReference type="Proteomes" id="UP000821865"/>
    </source>
</evidence>
<protein>
    <submittedName>
        <fullName evidence="1">Uncharacterized protein</fullName>
    </submittedName>
</protein>
<organism evidence="1 2">
    <name type="scientific">Dermacentor silvarum</name>
    <name type="common">Tick</name>
    <dbReference type="NCBI Taxonomy" id="543639"/>
    <lineage>
        <taxon>Eukaryota</taxon>
        <taxon>Metazoa</taxon>
        <taxon>Ecdysozoa</taxon>
        <taxon>Arthropoda</taxon>
        <taxon>Chelicerata</taxon>
        <taxon>Arachnida</taxon>
        <taxon>Acari</taxon>
        <taxon>Parasitiformes</taxon>
        <taxon>Ixodida</taxon>
        <taxon>Ixodoidea</taxon>
        <taxon>Ixodidae</taxon>
        <taxon>Rhipicephalinae</taxon>
        <taxon>Dermacentor</taxon>
    </lineage>
</organism>
<keyword evidence="2" id="KW-1185">Reference proteome</keyword>
<proteinExistence type="predicted"/>
<reference evidence="1" key="1">
    <citation type="submission" date="2020-05" db="EMBL/GenBank/DDBJ databases">
        <title>Large-scale comparative analyses of tick genomes elucidate their genetic diversity and vector capacities.</title>
        <authorList>
            <person name="Jia N."/>
            <person name="Wang J."/>
            <person name="Shi W."/>
            <person name="Du L."/>
            <person name="Sun Y."/>
            <person name="Zhan W."/>
            <person name="Jiang J."/>
            <person name="Wang Q."/>
            <person name="Zhang B."/>
            <person name="Ji P."/>
            <person name="Sakyi L.B."/>
            <person name="Cui X."/>
            <person name="Yuan T."/>
            <person name="Jiang B."/>
            <person name="Yang W."/>
            <person name="Lam T.T.-Y."/>
            <person name="Chang Q."/>
            <person name="Ding S."/>
            <person name="Wang X."/>
            <person name="Zhu J."/>
            <person name="Ruan X."/>
            <person name="Zhao L."/>
            <person name="Wei J."/>
            <person name="Que T."/>
            <person name="Du C."/>
            <person name="Cheng J."/>
            <person name="Dai P."/>
            <person name="Han X."/>
            <person name="Huang E."/>
            <person name="Gao Y."/>
            <person name="Liu J."/>
            <person name="Shao H."/>
            <person name="Ye R."/>
            <person name="Li L."/>
            <person name="Wei W."/>
            <person name="Wang X."/>
            <person name="Wang C."/>
            <person name="Yang T."/>
            <person name="Huo Q."/>
            <person name="Li W."/>
            <person name="Guo W."/>
            <person name="Chen H."/>
            <person name="Zhou L."/>
            <person name="Ni X."/>
            <person name="Tian J."/>
            <person name="Zhou Y."/>
            <person name="Sheng Y."/>
            <person name="Liu T."/>
            <person name="Pan Y."/>
            <person name="Xia L."/>
            <person name="Li J."/>
            <person name="Zhao F."/>
            <person name="Cao W."/>
        </authorList>
    </citation>
    <scope>NUCLEOTIDE SEQUENCE</scope>
    <source>
        <strain evidence="1">Dsil-2018</strain>
    </source>
</reference>
<evidence type="ECO:0000313" key="1">
    <source>
        <dbReference type="EMBL" id="KAH7933628.1"/>
    </source>
</evidence>
<sequence>MTGLPKYAPFPALKRCCALGDIADLLSTHELTHITRLKSTNAGRATLLKIGHDISNLPVIPRISPPWEHIPIVDPKPLPNNMGQNQPARRKVQAKHHDK</sequence>
<dbReference type="Proteomes" id="UP000821865">
    <property type="component" value="Chromosome 9"/>
</dbReference>
<dbReference type="EMBL" id="CM023478">
    <property type="protein sequence ID" value="KAH7933628.1"/>
    <property type="molecule type" value="Genomic_DNA"/>
</dbReference>
<name>A0ACB8C452_DERSI</name>
<accession>A0ACB8C452</accession>
<comment type="caution">
    <text evidence="1">The sequence shown here is derived from an EMBL/GenBank/DDBJ whole genome shotgun (WGS) entry which is preliminary data.</text>
</comment>
<gene>
    <name evidence="1" type="ORF">HPB49_014448</name>
</gene>